<reference evidence="2 3" key="1">
    <citation type="submission" date="2017-07" db="EMBL/GenBank/DDBJ databases">
        <title>Virgibacillus sp. LM2416.</title>
        <authorList>
            <person name="Tak E.J."/>
            <person name="Bae J.-W."/>
        </authorList>
    </citation>
    <scope>NUCLEOTIDE SEQUENCE [LARGE SCALE GENOMIC DNA]</scope>
    <source>
        <strain evidence="2 3">LM2416</strain>
    </source>
</reference>
<keyword evidence="1" id="KW-0472">Membrane</keyword>
<feature type="transmembrane region" description="Helical" evidence="1">
    <location>
        <begin position="123"/>
        <end position="140"/>
    </location>
</feature>
<dbReference type="EMBL" id="CP022315">
    <property type="protein sequence ID" value="ASK64267.1"/>
    <property type="molecule type" value="Genomic_DNA"/>
</dbReference>
<feature type="transmembrane region" description="Helical" evidence="1">
    <location>
        <begin position="67"/>
        <end position="93"/>
    </location>
</feature>
<feature type="transmembrane region" description="Helical" evidence="1">
    <location>
        <begin position="192"/>
        <end position="211"/>
    </location>
</feature>
<keyword evidence="1" id="KW-1133">Transmembrane helix</keyword>
<organism evidence="2 3">
    <name type="scientific">Virgibacillus phasianinus</name>
    <dbReference type="NCBI Taxonomy" id="2017483"/>
    <lineage>
        <taxon>Bacteria</taxon>
        <taxon>Bacillati</taxon>
        <taxon>Bacillota</taxon>
        <taxon>Bacilli</taxon>
        <taxon>Bacillales</taxon>
        <taxon>Bacillaceae</taxon>
        <taxon>Virgibacillus</taxon>
    </lineage>
</organism>
<gene>
    <name evidence="2" type="ORF">CFK37_02480</name>
</gene>
<name>A0A220U827_9BACI</name>
<dbReference type="InterPro" id="IPR049500">
    <property type="entry name" value="Peptidase_M50B-like"/>
</dbReference>
<dbReference type="PANTHER" id="PTHR33979:SF2">
    <property type="entry name" value="PEPTIDASE M50B-LIKE-DOMAIN-CONTAINING PROTEIN"/>
    <property type="match status" value="1"/>
</dbReference>
<evidence type="ECO:0008006" key="4">
    <source>
        <dbReference type="Google" id="ProtNLM"/>
    </source>
</evidence>
<dbReference type="Proteomes" id="UP000198312">
    <property type="component" value="Chromosome"/>
</dbReference>
<sequence>MKKKIILFIILAVILTQMPIIGKYFSIVNTLIHEMGHSLIAIITGGKVESISLFSNTEGTTLSSYQFWIGGFLTSLAGYVFSSFMAFLFMILIYKRKSGYVLSILLIILVIGLLFWVRNPFGLFWIITIIIGFSIVLVKGSKTVLEYLALFITSLLLVESVTSAFEIMYLGFISPSNAGDATNLAKVTFIPTLLWGVLFFIQSLFFARLGLKRFFSKRFRTN</sequence>
<feature type="transmembrane region" description="Helical" evidence="1">
    <location>
        <begin position="100"/>
        <end position="117"/>
    </location>
</feature>
<keyword evidence="3" id="KW-1185">Reference proteome</keyword>
<keyword evidence="1" id="KW-0812">Transmembrane</keyword>
<evidence type="ECO:0000256" key="1">
    <source>
        <dbReference type="SAM" id="Phobius"/>
    </source>
</evidence>
<dbReference type="OrthoDB" id="158445at2"/>
<protein>
    <recommendedName>
        <fullName evidence="4">M50 family peptidase</fullName>
    </recommendedName>
</protein>
<evidence type="ECO:0000313" key="3">
    <source>
        <dbReference type="Proteomes" id="UP000198312"/>
    </source>
</evidence>
<proteinExistence type="predicted"/>
<dbReference type="AlphaFoldDB" id="A0A220U827"/>
<dbReference type="Pfam" id="PF13398">
    <property type="entry name" value="Peptidase_M50B"/>
    <property type="match status" value="1"/>
</dbReference>
<feature type="transmembrane region" description="Helical" evidence="1">
    <location>
        <begin position="147"/>
        <end position="172"/>
    </location>
</feature>
<dbReference type="KEGG" id="vil:CFK37_02480"/>
<evidence type="ECO:0000313" key="2">
    <source>
        <dbReference type="EMBL" id="ASK64267.1"/>
    </source>
</evidence>
<dbReference type="PANTHER" id="PTHR33979">
    <property type="entry name" value="OS02G0221600 PROTEIN"/>
    <property type="match status" value="1"/>
</dbReference>
<accession>A0A220U827</accession>